<evidence type="ECO:0000256" key="2">
    <source>
        <dbReference type="ARBA" id="ARBA00009012"/>
    </source>
</evidence>
<gene>
    <name evidence="7" type="ORF">GGP45_001717</name>
</gene>
<evidence type="ECO:0000313" key="7">
    <source>
        <dbReference type="EMBL" id="MCS4121375.1"/>
    </source>
</evidence>
<dbReference type="EMBL" id="JANUBL010000002">
    <property type="protein sequence ID" value="MCS4121375.1"/>
    <property type="molecule type" value="Genomic_DNA"/>
</dbReference>
<evidence type="ECO:0000256" key="3">
    <source>
        <dbReference type="ARBA" id="ARBA00022692"/>
    </source>
</evidence>
<feature type="transmembrane region" description="Helical" evidence="6">
    <location>
        <begin position="77"/>
        <end position="97"/>
    </location>
</feature>
<reference evidence="7" key="1">
    <citation type="submission" date="2022-08" db="EMBL/GenBank/DDBJ databases">
        <title>Genomic Encyclopedia of Type Strains, Phase V (KMG-V): Genome sequencing to study the core and pangenomes of soil and plant-associated prokaryotes.</title>
        <authorList>
            <person name="Whitman W."/>
        </authorList>
    </citation>
    <scope>NUCLEOTIDE SEQUENCE</scope>
    <source>
        <strain evidence="7">SP3026</strain>
    </source>
</reference>
<evidence type="ECO:0000256" key="5">
    <source>
        <dbReference type="ARBA" id="ARBA00023136"/>
    </source>
</evidence>
<evidence type="ECO:0000256" key="4">
    <source>
        <dbReference type="ARBA" id="ARBA00022989"/>
    </source>
</evidence>
<keyword evidence="3 6" id="KW-0812">Transmembrane</keyword>
<proteinExistence type="inferred from homology"/>
<evidence type="ECO:0000256" key="6">
    <source>
        <dbReference type="SAM" id="Phobius"/>
    </source>
</evidence>
<keyword evidence="5 6" id="KW-0472">Membrane</keyword>
<comment type="subcellular location">
    <subcellularLocation>
        <location evidence="1">Membrane</location>
        <topology evidence="1">Multi-pass membrane protein</topology>
    </subcellularLocation>
</comment>
<evidence type="ECO:0000313" key="8">
    <source>
        <dbReference type="Proteomes" id="UP001155144"/>
    </source>
</evidence>
<comment type="caution">
    <text evidence="7">The sequence shown here is derived from an EMBL/GenBank/DDBJ whole genome shotgun (WGS) entry which is preliminary data.</text>
</comment>
<sequence>MVAAHRAAVLTNGPVTGDVRGDVVLLVGAGLLGMAADSLVGAFLQAQYRADSGEWRETPPAHGAAPVRGWAPMGNNAVNFVGTTVGGGIALAGVLLVG</sequence>
<organism evidence="7 8">
    <name type="scientific">Salinibacter ruber</name>
    <dbReference type="NCBI Taxonomy" id="146919"/>
    <lineage>
        <taxon>Bacteria</taxon>
        <taxon>Pseudomonadati</taxon>
        <taxon>Rhodothermota</taxon>
        <taxon>Rhodothermia</taxon>
        <taxon>Rhodothermales</taxon>
        <taxon>Salinibacteraceae</taxon>
        <taxon>Salinibacter</taxon>
    </lineage>
</organism>
<keyword evidence="4 6" id="KW-1133">Transmembrane helix</keyword>
<feature type="transmembrane region" description="Helical" evidence="6">
    <location>
        <begin position="23"/>
        <end position="44"/>
    </location>
</feature>
<name>A0A9X2ZSS1_9BACT</name>
<dbReference type="InterPro" id="IPR002794">
    <property type="entry name" value="DUF92_TMEM19"/>
</dbReference>
<accession>A0A9X2ZSS1</accession>
<comment type="similarity">
    <text evidence="2">Belongs to the TMEM19 family.</text>
</comment>
<dbReference type="Proteomes" id="UP001155144">
    <property type="component" value="Unassembled WGS sequence"/>
</dbReference>
<dbReference type="GO" id="GO:0016020">
    <property type="term" value="C:membrane"/>
    <property type="evidence" value="ECO:0007669"/>
    <property type="project" value="UniProtKB-SubCell"/>
</dbReference>
<dbReference type="Pfam" id="PF01940">
    <property type="entry name" value="DUF92"/>
    <property type="match status" value="1"/>
</dbReference>
<protein>
    <submittedName>
        <fullName evidence="7">Membrane protein</fullName>
    </submittedName>
</protein>
<evidence type="ECO:0000256" key="1">
    <source>
        <dbReference type="ARBA" id="ARBA00004141"/>
    </source>
</evidence>
<dbReference type="AlphaFoldDB" id="A0A9X2ZSS1"/>